<dbReference type="Pfam" id="PF00034">
    <property type="entry name" value="Cytochrom_C"/>
    <property type="match status" value="1"/>
</dbReference>
<keyword evidence="2" id="KW-0813">Transport</keyword>
<comment type="caution">
    <text evidence="11">The sequence shown here is derived from an EMBL/GenBank/DDBJ whole genome shotgun (WGS) entry which is preliminary data.</text>
</comment>
<gene>
    <name evidence="11" type="ORF">ACFQ14_14270</name>
</gene>
<proteinExistence type="predicted"/>
<sequence length="150" mass="16866">MKNLKFWSPGGLGLVLLASVFPGSSHAAELLSPDDLPIVTKGREIYQQHCASCHGTNLEGEPNWRRPNADLTMPAPPHDDTGHTWHHSNQVLFNLTKYGLAKYLNQPDYKSNMPAYEGVLTDKEIKAVLSFIESTWSQTTRTHQNRLNKQ</sequence>
<dbReference type="Gene3D" id="1.10.760.10">
    <property type="entry name" value="Cytochrome c-like domain"/>
    <property type="match status" value="1"/>
</dbReference>
<evidence type="ECO:0000256" key="2">
    <source>
        <dbReference type="ARBA" id="ARBA00022448"/>
    </source>
</evidence>
<feature type="chain" id="PRO_5045418588" evidence="9">
    <location>
        <begin position="28"/>
        <end position="150"/>
    </location>
</feature>
<keyword evidence="7 8" id="KW-0408">Iron</keyword>
<dbReference type="Proteomes" id="UP001597101">
    <property type="component" value="Unassembled WGS sequence"/>
</dbReference>
<feature type="signal peptide" evidence="9">
    <location>
        <begin position="1"/>
        <end position="27"/>
    </location>
</feature>
<organism evidence="11 12">
    <name type="scientific">Pseudahrensia aquimaris</name>
    <dbReference type="NCBI Taxonomy" id="744461"/>
    <lineage>
        <taxon>Bacteria</taxon>
        <taxon>Pseudomonadati</taxon>
        <taxon>Pseudomonadota</taxon>
        <taxon>Alphaproteobacteria</taxon>
        <taxon>Hyphomicrobiales</taxon>
        <taxon>Ahrensiaceae</taxon>
        <taxon>Pseudahrensia</taxon>
    </lineage>
</organism>
<evidence type="ECO:0000256" key="1">
    <source>
        <dbReference type="ARBA" id="ARBA00001926"/>
    </source>
</evidence>
<name>A0ABW3FIX9_9HYPH</name>
<keyword evidence="3 8" id="KW-0349">Heme</keyword>
<keyword evidence="6" id="KW-0249">Electron transport</keyword>
<dbReference type="InterPro" id="IPR051459">
    <property type="entry name" value="Cytochrome_c-type_DH"/>
</dbReference>
<keyword evidence="12" id="KW-1185">Reference proteome</keyword>
<evidence type="ECO:0000256" key="5">
    <source>
        <dbReference type="ARBA" id="ARBA00022723"/>
    </source>
</evidence>
<dbReference type="PANTHER" id="PTHR35008">
    <property type="entry name" value="BLL4482 PROTEIN-RELATED"/>
    <property type="match status" value="1"/>
</dbReference>
<dbReference type="PRINTS" id="PR00605">
    <property type="entry name" value="CYTCHROMECIC"/>
</dbReference>
<evidence type="ECO:0000313" key="12">
    <source>
        <dbReference type="Proteomes" id="UP001597101"/>
    </source>
</evidence>
<evidence type="ECO:0000313" key="11">
    <source>
        <dbReference type="EMBL" id="MFD0917572.1"/>
    </source>
</evidence>
<dbReference type="EMBL" id="JBHTJV010000013">
    <property type="protein sequence ID" value="MFD0917572.1"/>
    <property type="molecule type" value="Genomic_DNA"/>
</dbReference>
<evidence type="ECO:0000256" key="3">
    <source>
        <dbReference type="ARBA" id="ARBA00022617"/>
    </source>
</evidence>
<dbReference type="PANTHER" id="PTHR35008:SF4">
    <property type="entry name" value="BLL4482 PROTEIN"/>
    <property type="match status" value="1"/>
</dbReference>
<keyword evidence="5 8" id="KW-0479">Metal-binding</keyword>
<evidence type="ECO:0000256" key="7">
    <source>
        <dbReference type="ARBA" id="ARBA00023004"/>
    </source>
</evidence>
<accession>A0ABW3FIX9</accession>
<evidence type="ECO:0000256" key="4">
    <source>
        <dbReference type="ARBA" id="ARBA00022660"/>
    </source>
</evidence>
<comment type="cofactor">
    <cofactor evidence="1">
        <name>heme c</name>
        <dbReference type="ChEBI" id="CHEBI:61717"/>
    </cofactor>
</comment>
<dbReference type="PROSITE" id="PS51007">
    <property type="entry name" value="CYTC"/>
    <property type="match status" value="1"/>
</dbReference>
<dbReference type="InterPro" id="IPR036909">
    <property type="entry name" value="Cyt_c-like_dom_sf"/>
</dbReference>
<keyword evidence="4" id="KW-0679">Respiratory chain</keyword>
<dbReference type="SUPFAM" id="SSF46626">
    <property type="entry name" value="Cytochrome c"/>
    <property type="match status" value="1"/>
</dbReference>
<dbReference type="InterPro" id="IPR009056">
    <property type="entry name" value="Cyt_c-like_dom"/>
</dbReference>
<reference evidence="12" key="1">
    <citation type="journal article" date="2019" name="Int. J. Syst. Evol. Microbiol.">
        <title>The Global Catalogue of Microorganisms (GCM) 10K type strain sequencing project: providing services to taxonomists for standard genome sequencing and annotation.</title>
        <authorList>
            <consortium name="The Broad Institute Genomics Platform"/>
            <consortium name="The Broad Institute Genome Sequencing Center for Infectious Disease"/>
            <person name="Wu L."/>
            <person name="Ma J."/>
        </authorList>
    </citation>
    <scope>NUCLEOTIDE SEQUENCE [LARGE SCALE GENOMIC DNA]</scope>
    <source>
        <strain evidence="12">CCUG 60023</strain>
    </source>
</reference>
<dbReference type="InterPro" id="IPR008168">
    <property type="entry name" value="Cyt_C_IC"/>
</dbReference>
<protein>
    <submittedName>
        <fullName evidence="11">C-type cytochrome</fullName>
    </submittedName>
</protein>
<evidence type="ECO:0000256" key="9">
    <source>
        <dbReference type="SAM" id="SignalP"/>
    </source>
</evidence>
<keyword evidence="9" id="KW-0732">Signal</keyword>
<evidence type="ECO:0000259" key="10">
    <source>
        <dbReference type="PROSITE" id="PS51007"/>
    </source>
</evidence>
<feature type="domain" description="Cytochrome c" evidence="10">
    <location>
        <begin position="37"/>
        <end position="136"/>
    </location>
</feature>
<dbReference type="RefSeq" id="WP_377213429.1">
    <property type="nucleotide sequence ID" value="NZ_JBHTJV010000013.1"/>
</dbReference>
<evidence type="ECO:0000256" key="6">
    <source>
        <dbReference type="ARBA" id="ARBA00022982"/>
    </source>
</evidence>
<evidence type="ECO:0000256" key="8">
    <source>
        <dbReference type="PROSITE-ProRule" id="PRU00433"/>
    </source>
</evidence>